<name>A0A5C4X7L8_9HYPH</name>
<dbReference type="GO" id="GO:0042597">
    <property type="term" value="C:periplasmic space"/>
    <property type="evidence" value="ECO:0007669"/>
    <property type="project" value="UniProtKB-SubCell"/>
</dbReference>
<dbReference type="RefSeq" id="WP_139679621.1">
    <property type="nucleotide sequence ID" value="NZ_VDMN01000016.1"/>
</dbReference>
<dbReference type="OrthoDB" id="9815602at2"/>
<evidence type="ECO:0000256" key="2">
    <source>
        <dbReference type="ARBA" id="ARBA00010742"/>
    </source>
</evidence>
<organism evidence="5 6">
    <name type="scientific">Aliirhizobium smilacinae</name>
    <dbReference type="NCBI Taxonomy" id="1395944"/>
    <lineage>
        <taxon>Bacteria</taxon>
        <taxon>Pseudomonadati</taxon>
        <taxon>Pseudomonadota</taxon>
        <taxon>Alphaproteobacteria</taxon>
        <taxon>Hyphomicrobiales</taxon>
        <taxon>Rhizobiaceae</taxon>
        <taxon>Aliirhizobium</taxon>
    </lineage>
</organism>
<dbReference type="PANTHER" id="PTHR30024:SF47">
    <property type="entry name" value="TAURINE-BINDING PERIPLASMIC PROTEIN"/>
    <property type="match status" value="1"/>
</dbReference>
<evidence type="ECO:0000313" key="6">
    <source>
        <dbReference type="Proteomes" id="UP000311605"/>
    </source>
</evidence>
<keyword evidence="3" id="KW-0732">Signal</keyword>
<accession>A0A5C4X7L8</accession>
<dbReference type="Gene3D" id="3.40.190.10">
    <property type="entry name" value="Periplasmic binding protein-like II"/>
    <property type="match status" value="2"/>
</dbReference>
<dbReference type="Pfam" id="PF09084">
    <property type="entry name" value="NMT1"/>
    <property type="match status" value="1"/>
</dbReference>
<dbReference type="PANTHER" id="PTHR30024">
    <property type="entry name" value="ALIPHATIC SULFONATES-BINDING PROTEIN-RELATED"/>
    <property type="match status" value="1"/>
</dbReference>
<keyword evidence="6" id="KW-1185">Reference proteome</keyword>
<evidence type="ECO:0000256" key="1">
    <source>
        <dbReference type="ARBA" id="ARBA00004418"/>
    </source>
</evidence>
<feature type="domain" description="SsuA/THI5-like" evidence="4">
    <location>
        <begin position="73"/>
        <end position="259"/>
    </location>
</feature>
<comment type="subcellular location">
    <subcellularLocation>
        <location evidence="1">Periplasm</location>
    </subcellularLocation>
</comment>
<comment type="caution">
    <text evidence="5">The sequence shown here is derived from an EMBL/GenBank/DDBJ whole genome shotgun (WGS) entry which is preliminary data.</text>
</comment>
<dbReference type="AlphaFoldDB" id="A0A5C4X7L8"/>
<reference evidence="5 6" key="1">
    <citation type="submission" date="2019-06" db="EMBL/GenBank/DDBJ databases">
        <title>The draft genome of Rhizobium smilacinae PTYR-5.</title>
        <authorList>
            <person name="Liu L."/>
            <person name="Li L."/>
            <person name="Zhang X."/>
        </authorList>
    </citation>
    <scope>NUCLEOTIDE SEQUENCE [LARGE SCALE GENOMIC DNA]</scope>
    <source>
        <strain evidence="5 6">PTYR-5</strain>
    </source>
</reference>
<dbReference type="SUPFAM" id="SSF53850">
    <property type="entry name" value="Periplasmic binding protein-like II"/>
    <property type="match status" value="1"/>
</dbReference>
<protein>
    <recommendedName>
        <fullName evidence="4">SsuA/THI5-like domain-containing protein</fullName>
    </recommendedName>
</protein>
<proteinExistence type="inferred from homology"/>
<evidence type="ECO:0000256" key="3">
    <source>
        <dbReference type="ARBA" id="ARBA00022729"/>
    </source>
</evidence>
<evidence type="ECO:0000313" key="5">
    <source>
        <dbReference type="EMBL" id="TNM59432.1"/>
    </source>
</evidence>
<comment type="similarity">
    <text evidence="2">Belongs to the bacterial solute-binding protein SsuA/TauA family.</text>
</comment>
<dbReference type="EMBL" id="VDMN01000016">
    <property type="protein sequence ID" value="TNM59432.1"/>
    <property type="molecule type" value="Genomic_DNA"/>
</dbReference>
<gene>
    <name evidence="5" type="ORF">FHP24_28485</name>
</gene>
<evidence type="ECO:0000259" key="4">
    <source>
        <dbReference type="Pfam" id="PF09084"/>
    </source>
</evidence>
<dbReference type="InterPro" id="IPR015168">
    <property type="entry name" value="SsuA/THI5"/>
</dbReference>
<dbReference type="Proteomes" id="UP000311605">
    <property type="component" value="Unassembled WGS sequence"/>
</dbReference>
<sequence>MTSLPKNGQIGGPVLGRRQVMMGLAATALAPSLFSPSIARSADRLPVRMSKAGPGTAGTIQDDLVAKFPELDPGLDIDWIDGSPGQFQMLLISGALDCGPFGALGIAEAAQKGAELVIFGSRLNNHGSWIVKGDSPYQHPSDLKGKRIATQLPTSDTYRHARMAAALHKLDLEKDFQVSFGPSVSNVALFNRGDVDAVISIEPVSTQLIAQGHREIARVADQWRDATGDRTTLSLVGVSATAKWVDENQETARRVAQMTLGVNKRFASEPSLIRDFAIQAGMGLKNPSEELLSLLEQRLPRVYATEWNEAVINDFNRQLEIAIDLKIVDSRPKYTFTRIL</sequence>